<evidence type="ECO:0000313" key="6">
    <source>
        <dbReference type="EMBL" id="MDA5621991.1"/>
    </source>
</evidence>
<dbReference type="AlphaFoldDB" id="A0A1E3XK43"/>
<evidence type="ECO:0000313" key="9">
    <source>
        <dbReference type="Proteomes" id="UP000540079"/>
    </source>
</evidence>
<dbReference type="GO" id="GO:0045283">
    <property type="term" value="C:fumarate reductase complex"/>
    <property type="evidence" value="ECO:0007669"/>
    <property type="project" value="UniProtKB-UniRule"/>
</dbReference>
<dbReference type="SUPFAM" id="SSF81343">
    <property type="entry name" value="Fumarate reductase respiratory complex transmembrane subunits"/>
    <property type="match status" value="1"/>
</dbReference>
<keyword evidence="4 5" id="KW-0472">Membrane</keyword>
<evidence type="ECO:0000313" key="7">
    <source>
        <dbReference type="EMBL" id="MDT3452341.1"/>
    </source>
</evidence>
<dbReference type="EMBL" id="JANJHC010000001">
    <property type="protein sequence ID" value="MDA5621991.1"/>
    <property type="molecule type" value="Genomic_DNA"/>
</dbReference>
<evidence type="ECO:0000256" key="3">
    <source>
        <dbReference type="ARBA" id="ARBA00022989"/>
    </source>
</evidence>
<reference evidence="8 9" key="1">
    <citation type="journal article" date="2018" name="Front. Microbiol.">
        <title>Genetic and Phylogenetic Characteristics of Pasteurella multocida Isolates From Different Host Species.</title>
        <authorList>
            <person name="Peng Z."/>
            <person name="Liang W."/>
            <person name="Wang F."/>
            <person name="Xu Z."/>
            <person name="Xie Z."/>
            <person name="Lian Z."/>
            <person name="Hua L."/>
            <person name="Zhou R."/>
            <person name="Chen H."/>
            <person name="Wu B."/>
        </authorList>
    </citation>
    <scope>NUCLEOTIDE SEQUENCE [LARGE SCALE GENOMIC DNA]</scope>
    <source>
        <strain evidence="8 9">HNA06</strain>
    </source>
</reference>
<dbReference type="NCBIfam" id="NF003977">
    <property type="entry name" value="PRK05470.1-1"/>
    <property type="match status" value="1"/>
</dbReference>
<dbReference type="Pfam" id="PF02313">
    <property type="entry name" value="Fumarate_red_D"/>
    <property type="match status" value="1"/>
</dbReference>
<comment type="subcellular location">
    <subcellularLocation>
        <location evidence="5">Cell membrane</location>
        <topology evidence="5">Multi-pass membrane protein</topology>
    </subcellularLocation>
</comment>
<dbReference type="Proteomes" id="UP000540079">
    <property type="component" value="Unassembled WGS sequence"/>
</dbReference>
<dbReference type="KEGG" id="pmul:DR93_1868"/>
<dbReference type="RefSeq" id="WP_005720690.1">
    <property type="nucleotide sequence ID" value="NZ_AP025519.1"/>
</dbReference>
<feature type="transmembrane region" description="Helical" evidence="5">
    <location>
        <begin position="89"/>
        <end position="114"/>
    </location>
</feature>
<dbReference type="Proteomes" id="UP001145481">
    <property type="component" value="Unassembled WGS sequence"/>
</dbReference>
<dbReference type="InterPro" id="IPR003418">
    <property type="entry name" value="Fumarate_red_D"/>
</dbReference>
<dbReference type="EMBL" id="JANIEN010000005">
    <property type="protein sequence ID" value="MDT3452341.1"/>
    <property type="molecule type" value="Genomic_DNA"/>
</dbReference>
<reference evidence="7" key="3">
    <citation type="submission" date="2022-07" db="EMBL/GenBank/DDBJ databases">
        <title>Sequence of Pasteurella multocoda 17BRD-035.</title>
        <authorList>
            <person name="Roy Chowdhury P."/>
            <person name="Alhamami T."/>
            <person name="Trott D.J."/>
            <person name="Djordvevic S.P."/>
        </authorList>
    </citation>
    <scope>NUCLEOTIDE SEQUENCE</scope>
    <source>
        <strain evidence="7">17BRD-035</strain>
    </source>
</reference>
<dbReference type="GO" id="GO:0006106">
    <property type="term" value="P:fumarate metabolic process"/>
    <property type="evidence" value="ECO:0007669"/>
    <property type="project" value="InterPro"/>
</dbReference>
<dbReference type="GO" id="GO:0000104">
    <property type="term" value="F:succinate dehydrogenase activity"/>
    <property type="evidence" value="ECO:0007669"/>
    <property type="project" value="UniProtKB-UniRule"/>
</dbReference>
<comment type="function">
    <text evidence="5">Anchors the catalytic components of the fumarate reductase complex to the cell membrane, binds quinones.</text>
</comment>
<sequence>MKDTPKRSNEPVVWLLFGAGTTVSAMFYPVLVLILGFLLPFGLIDPKNIIELIGFLHSPLGKLLLLVLLIFPMWGAMHRIHHGMHDFKIHIPASGVIFYGLSVLYTVLVCFAVFSL</sequence>
<dbReference type="EMBL" id="PPVL01000001">
    <property type="protein sequence ID" value="NNI78137.1"/>
    <property type="molecule type" value="Genomic_DNA"/>
</dbReference>
<name>A0A1E3XK43_PASMD</name>
<accession>A0A1E3XK43</accession>
<proteinExistence type="inferred from homology"/>
<keyword evidence="1 5" id="KW-1003">Cell membrane</keyword>
<comment type="caution">
    <text evidence="6">The sequence shown here is derived from an EMBL/GenBank/DDBJ whole genome shotgun (WGS) entry which is preliminary data.</text>
</comment>
<comment type="subunit">
    <text evidence="5">Part of an enzyme complex containing four subunits: a flavoprotein (FrdA), an iron-sulfur protein (FrdB), and two hydrophobic anchor proteins (FrdC and FrdD).</text>
</comment>
<protein>
    <recommendedName>
        <fullName evidence="5">Fumarate reductase subunit D</fullName>
    </recommendedName>
    <alternativeName>
        <fullName evidence="5">Quinol-fumarate reductase subunit D</fullName>
        <shortName evidence="5">QFR subunit D</shortName>
    </alternativeName>
</protein>
<dbReference type="SMR" id="A0A1E3XK43"/>
<evidence type="ECO:0000256" key="4">
    <source>
        <dbReference type="ARBA" id="ARBA00023136"/>
    </source>
</evidence>
<dbReference type="PIRSF" id="PIRSF000179">
    <property type="entry name" value="FrdD"/>
    <property type="match status" value="1"/>
</dbReference>
<dbReference type="OMA" id="ACYAFAG"/>
<dbReference type="HAMAP" id="MF_00709">
    <property type="entry name" value="Fumarate_red_D"/>
    <property type="match status" value="1"/>
</dbReference>
<dbReference type="Proteomes" id="UP001182304">
    <property type="component" value="Unassembled WGS sequence"/>
</dbReference>
<keyword evidence="3 5" id="KW-1133">Transmembrane helix</keyword>
<dbReference type="Gene3D" id="1.20.1300.10">
    <property type="entry name" value="Fumarate reductase/succinate dehydrogenase, transmembrane subunit"/>
    <property type="match status" value="1"/>
</dbReference>
<evidence type="ECO:0000256" key="5">
    <source>
        <dbReference type="HAMAP-Rule" id="MF_00709"/>
    </source>
</evidence>
<keyword evidence="2 5" id="KW-0812">Transmembrane</keyword>
<evidence type="ECO:0000256" key="1">
    <source>
        <dbReference type="ARBA" id="ARBA00022475"/>
    </source>
</evidence>
<evidence type="ECO:0000313" key="8">
    <source>
        <dbReference type="EMBL" id="NNI78137.1"/>
    </source>
</evidence>
<evidence type="ECO:0000313" key="10">
    <source>
        <dbReference type="Proteomes" id="UP001145481"/>
    </source>
</evidence>
<dbReference type="InterPro" id="IPR034804">
    <property type="entry name" value="SQR/QFR_C/D"/>
</dbReference>
<comment type="similarity">
    <text evidence="5">Belongs to the FrdD family.</text>
</comment>
<organism evidence="6 10">
    <name type="scientific">Pasteurella multocida</name>
    <dbReference type="NCBI Taxonomy" id="747"/>
    <lineage>
        <taxon>Bacteria</taxon>
        <taxon>Pseudomonadati</taxon>
        <taxon>Pseudomonadota</taxon>
        <taxon>Gammaproteobacteria</taxon>
        <taxon>Pasteurellales</taxon>
        <taxon>Pasteurellaceae</taxon>
        <taxon>Pasteurella</taxon>
    </lineage>
</organism>
<evidence type="ECO:0000256" key="2">
    <source>
        <dbReference type="ARBA" id="ARBA00022692"/>
    </source>
</evidence>
<dbReference type="GeneID" id="77207546"/>
<feature type="transmembrane region" description="Helical" evidence="5">
    <location>
        <begin position="12"/>
        <end position="39"/>
    </location>
</feature>
<feature type="transmembrane region" description="Helical" evidence="5">
    <location>
        <begin position="59"/>
        <end position="77"/>
    </location>
</feature>
<gene>
    <name evidence="5 6" type="primary">frdD</name>
    <name evidence="8" type="ORF">C2800_01605</name>
    <name evidence="6" type="ORF">NM948_00205</name>
    <name evidence="7" type="ORF">NQF69_06065</name>
</gene>
<keyword evidence="6" id="KW-0560">Oxidoreductase</keyword>
<dbReference type="CDD" id="cd00547">
    <property type="entry name" value="QFR_TypeD_subunitD"/>
    <property type="match status" value="1"/>
</dbReference>
<dbReference type="GO" id="GO:0005886">
    <property type="term" value="C:plasma membrane"/>
    <property type="evidence" value="ECO:0007669"/>
    <property type="project" value="UniProtKB-SubCell"/>
</dbReference>
<reference evidence="6" key="2">
    <citation type="submission" date="2022-07" db="EMBL/GenBank/DDBJ databases">
        <title>Genome-based characterization of novel serogroup A variants of Pasteurella multocida.</title>
        <authorList>
            <person name="Prajapati A."/>
            <person name="Yogisharadhya R."/>
            <person name="Mohanty N."/>
            <person name="Chanda M."/>
            <person name="Mendem S.K."/>
            <person name="Siddaramappa S."/>
            <person name="Shivachandra S.B."/>
        </authorList>
    </citation>
    <scope>NUCLEOTIDE SEQUENCE</scope>
    <source>
        <strain evidence="6">NIVEDIPm19</strain>
    </source>
</reference>